<evidence type="ECO:0000313" key="2">
    <source>
        <dbReference type="EMBL" id="CAB4567501.1"/>
    </source>
</evidence>
<dbReference type="InterPro" id="IPR050177">
    <property type="entry name" value="Lipid_A_modif_metabolic_enz"/>
</dbReference>
<dbReference type="CDD" id="cd08946">
    <property type="entry name" value="SDR_e"/>
    <property type="match status" value="1"/>
</dbReference>
<protein>
    <submittedName>
        <fullName evidence="2">Unannotated protein</fullName>
    </submittedName>
</protein>
<feature type="domain" description="NAD-dependent epimerase/dehydratase" evidence="1">
    <location>
        <begin position="4"/>
        <end position="232"/>
    </location>
</feature>
<dbReference type="Pfam" id="PF01370">
    <property type="entry name" value="Epimerase"/>
    <property type="match status" value="1"/>
</dbReference>
<dbReference type="AlphaFoldDB" id="A0A6J6DTR0"/>
<name>A0A6J6DTR0_9ZZZZ</name>
<sequence length="310" mass="34151">MANVLVTGGAGYIGAVLVPELLEDGHKVTVLDNFMYKQNSLAASFVNPNLNVVVGDIRDRALVAREVAKHEIIIPLAAIVGAPACNRDATAAESINLDAALNIILLASSDQKVIMPTTNSAYGTTRIGEVSSETSTLNPISSYAKHKVEVETALMNNPLNVSFRLATVFGMSPRMRLDLLVNDLCYRAIHERSVVLFEADFIRNYVHVRDVSRVLRWAIHSEKSDGEVFNFGLTEANLSKKMLCEAIQRHVPSFVFVEAEFGKDPDQRNYTVSNEKIESTGFSFEYGLDRGLIELVKGLATLRNSQYSNL</sequence>
<dbReference type="PANTHER" id="PTHR43245:SF23">
    <property type="entry name" value="NAD(P)-BINDING DOMAIN-CONTAINING PROTEIN"/>
    <property type="match status" value="1"/>
</dbReference>
<dbReference type="Gene3D" id="3.40.50.720">
    <property type="entry name" value="NAD(P)-binding Rossmann-like Domain"/>
    <property type="match status" value="1"/>
</dbReference>
<proteinExistence type="predicted"/>
<accession>A0A6J6DTR0</accession>
<dbReference type="PANTHER" id="PTHR43245">
    <property type="entry name" value="BIFUNCTIONAL POLYMYXIN RESISTANCE PROTEIN ARNA"/>
    <property type="match status" value="1"/>
</dbReference>
<dbReference type="InterPro" id="IPR001509">
    <property type="entry name" value="Epimerase_deHydtase"/>
</dbReference>
<dbReference type="EMBL" id="CAEZTP010000016">
    <property type="protein sequence ID" value="CAB4567501.1"/>
    <property type="molecule type" value="Genomic_DNA"/>
</dbReference>
<evidence type="ECO:0000259" key="1">
    <source>
        <dbReference type="Pfam" id="PF01370"/>
    </source>
</evidence>
<reference evidence="2" key="1">
    <citation type="submission" date="2020-05" db="EMBL/GenBank/DDBJ databases">
        <authorList>
            <person name="Chiriac C."/>
            <person name="Salcher M."/>
            <person name="Ghai R."/>
            <person name="Kavagutti S V."/>
        </authorList>
    </citation>
    <scope>NUCLEOTIDE SEQUENCE</scope>
</reference>
<gene>
    <name evidence="2" type="ORF">UFOPK1698_00318</name>
</gene>
<dbReference type="InterPro" id="IPR036291">
    <property type="entry name" value="NAD(P)-bd_dom_sf"/>
</dbReference>
<organism evidence="2">
    <name type="scientific">freshwater metagenome</name>
    <dbReference type="NCBI Taxonomy" id="449393"/>
    <lineage>
        <taxon>unclassified sequences</taxon>
        <taxon>metagenomes</taxon>
        <taxon>ecological metagenomes</taxon>
    </lineage>
</organism>
<dbReference type="SUPFAM" id="SSF51735">
    <property type="entry name" value="NAD(P)-binding Rossmann-fold domains"/>
    <property type="match status" value="1"/>
</dbReference>